<proteinExistence type="predicted"/>
<keyword evidence="2" id="KW-1185">Reference proteome</keyword>
<sequence>MPFVRDFLGFDFVQDWPVLCMARLTSASRRAWKGTLTNVEMARVVIEDDTPVIRLRTELDPNPPERVMEMMEALGEQHFRDTLQKFLVEFLGEQWQLPGWWKTTPEALRFQDDPALWEKDWQKMVEQGKTREHQERVLARQARLEQHRQDTTPQLPFPVPEGLDGVLERAQRALLAGETLTLTPELLRALVSGLLEVRQEVNTLKAQQR</sequence>
<dbReference type="EMBL" id="BMOD01000018">
    <property type="protein sequence ID" value="GGJ47729.1"/>
    <property type="molecule type" value="Genomic_DNA"/>
</dbReference>
<organism evidence="1 2">
    <name type="scientific">Deinococcus roseus</name>
    <dbReference type="NCBI Taxonomy" id="392414"/>
    <lineage>
        <taxon>Bacteria</taxon>
        <taxon>Thermotogati</taxon>
        <taxon>Deinococcota</taxon>
        <taxon>Deinococci</taxon>
        <taxon>Deinococcales</taxon>
        <taxon>Deinococcaceae</taxon>
        <taxon>Deinococcus</taxon>
    </lineage>
</organism>
<dbReference type="RefSeq" id="WP_189005247.1">
    <property type="nucleotide sequence ID" value="NZ_BMOD01000018.1"/>
</dbReference>
<evidence type="ECO:0000313" key="2">
    <source>
        <dbReference type="Proteomes" id="UP000632222"/>
    </source>
</evidence>
<gene>
    <name evidence="1" type="ORF">GCM10008938_37140</name>
</gene>
<evidence type="ECO:0000313" key="1">
    <source>
        <dbReference type="EMBL" id="GGJ47729.1"/>
    </source>
</evidence>
<name>A0ABQ2D6E9_9DEIO</name>
<comment type="caution">
    <text evidence="1">The sequence shown here is derived from an EMBL/GenBank/DDBJ whole genome shotgun (WGS) entry which is preliminary data.</text>
</comment>
<accession>A0ABQ2D6E9</accession>
<protein>
    <submittedName>
        <fullName evidence="1">Uncharacterized protein</fullName>
    </submittedName>
</protein>
<dbReference type="Proteomes" id="UP000632222">
    <property type="component" value="Unassembled WGS sequence"/>
</dbReference>
<reference evidence="2" key="1">
    <citation type="journal article" date="2019" name="Int. J. Syst. Evol. Microbiol.">
        <title>The Global Catalogue of Microorganisms (GCM) 10K type strain sequencing project: providing services to taxonomists for standard genome sequencing and annotation.</title>
        <authorList>
            <consortium name="The Broad Institute Genomics Platform"/>
            <consortium name="The Broad Institute Genome Sequencing Center for Infectious Disease"/>
            <person name="Wu L."/>
            <person name="Ma J."/>
        </authorList>
    </citation>
    <scope>NUCLEOTIDE SEQUENCE [LARGE SCALE GENOMIC DNA]</scope>
    <source>
        <strain evidence="2">JCM 14370</strain>
    </source>
</reference>